<feature type="transmembrane region" description="Helical" evidence="1">
    <location>
        <begin position="103"/>
        <end position="123"/>
    </location>
</feature>
<evidence type="ECO:0000313" key="3">
    <source>
        <dbReference type="Proteomes" id="UP000235122"/>
    </source>
</evidence>
<evidence type="ECO:0008006" key="4">
    <source>
        <dbReference type="Google" id="ProtNLM"/>
    </source>
</evidence>
<dbReference type="Proteomes" id="UP000235122">
    <property type="component" value="Unassembled WGS sequence"/>
</dbReference>
<accession>A0A2I1IP15</accession>
<sequence>MDQVARAMASARKAVAVSYLVVAAGAVIVGALARGKTGVISAVVAAALGAVLCLATVIVNHYGVKYPNYVVAALAGGFLLKLAALITGFLLTRHFGSLDTFVVGLTLAVMIVVTMFAETLALVRARVSAVTPKPQLERSFESC</sequence>
<keyword evidence="1" id="KW-0812">Transmembrane</keyword>
<dbReference type="AlphaFoldDB" id="A0A2I1IP15"/>
<keyword evidence="3" id="KW-1185">Reference proteome</keyword>
<evidence type="ECO:0000313" key="2">
    <source>
        <dbReference type="EMBL" id="PKY72870.1"/>
    </source>
</evidence>
<feature type="transmembrane region" description="Helical" evidence="1">
    <location>
        <begin position="14"/>
        <end position="33"/>
    </location>
</feature>
<protein>
    <recommendedName>
        <fullName evidence="4">ATP synthase subunit I</fullName>
    </recommendedName>
</protein>
<feature type="transmembrane region" description="Helical" evidence="1">
    <location>
        <begin position="69"/>
        <end position="91"/>
    </location>
</feature>
<evidence type="ECO:0000256" key="1">
    <source>
        <dbReference type="SAM" id="Phobius"/>
    </source>
</evidence>
<keyword evidence="1" id="KW-1133">Transmembrane helix</keyword>
<dbReference type="EMBL" id="PKKO01000002">
    <property type="protein sequence ID" value="PKY72870.1"/>
    <property type="molecule type" value="Genomic_DNA"/>
</dbReference>
<gene>
    <name evidence="2" type="ORF">CYJ19_04325</name>
</gene>
<proteinExistence type="predicted"/>
<feature type="transmembrane region" description="Helical" evidence="1">
    <location>
        <begin position="39"/>
        <end position="62"/>
    </location>
</feature>
<dbReference type="RefSeq" id="WP_024330908.1">
    <property type="nucleotide sequence ID" value="NZ_JASOXK010000008.1"/>
</dbReference>
<organism evidence="2 3">
    <name type="scientific">Winkia neuii</name>
    <dbReference type="NCBI Taxonomy" id="33007"/>
    <lineage>
        <taxon>Bacteria</taxon>
        <taxon>Bacillati</taxon>
        <taxon>Actinomycetota</taxon>
        <taxon>Actinomycetes</taxon>
        <taxon>Actinomycetales</taxon>
        <taxon>Actinomycetaceae</taxon>
        <taxon>Winkia</taxon>
    </lineage>
</organism>
<reference evidence="2 3" key="1">
    <citation type="submission" date="2017-12" db="EMBL/GenBank/DDBJ databases">
        <title>Phylogenetic diversity of female urinary microbiome.</title>
        <authorList>
            <person name="Thomas-White K."/>
            <person name="Wolfe A.J."/>
        </authorList>
    </citation>
    <scope>NUCLEOTIDE SEQUENCE [LARGE SCALE GENOMIC DNA]</scope>
    <source>
        <strain evidence="2 3">UMB0402</strain>
    </source>
</reference>
<name>A0A2I1IP15_9ACTO</name>
<keyword evidence="1" id="KW-0472">Membrane</keyword>
<dbReference type="GeneID" id="35867625"/>
<dbReference type="STRING" id="33007.HMPREF3198_01356"/>
<comment type="caution">
    <text evidence="2">The sequence shown here is derived from an EMBL/GenBank/DDBJ whole genome shotgun (WGS) entry which is preliminary data.</text>
</comment>